<protein>
    <recommendedName>
        <fullName evidence="4">Ig-like domain-containing protein</fullName>
    </recommendedName>
</protein>
<proteinExistence type="predicted"/>
<evidence type="ECO:0000313" key="2">
    <source>
        <dbReference type="EMBL" id="ALO43735.1"/>
    </source>
</evidence>
<dbReference type="STRING" id="161398.PP2015_3258"/>
<dbReference type="Proteomes" id="UP000061457">
    <property type="component" value="Chromosome I"/>
</dbReference>
<reference evidence="2 3" key="1">
    <citation type="submission" date="2015-11" db="EMBL/GenBank/DDBJ databases">
        <authorList>
            <person name="Zhang Y."/>
            <person name="Guo Z."/>
        </authorList>
    </citation>
    <scope>NUCLEOTIDE SEQUENCE [LARGE SCALE GENOMIC DNA]</scope>
    <source>
        <strain evidence="2 3">KCTC 12086</strain>
    </source>
</reference>
<dbReference type="OrthoDB" id="9815730at2"/>
<keyword evidence="3" id="KW-1185">Reference proteome</keyword>
<keyword evidence="1" id="KW-0732">Signal</keyword>
<dbReference type="RefSeq" id="WP_058031380.1">
    <property type="nucleotide sequence ID" value="NZ_CP013187.1"/>
</dbReference>
<name>A0A0S2K5G1_9GAMM</name>
<dbReference type="AlphaFoldDB" id="A0A0S2K5G1"/>
<evidence type="ECO:0000313" key="3">
    <source>
        <dbReference type="Proteomes" id="UP000061457"/>
    </source>
</evidence>
<dbReference type="PATRIC" id="fig|161398.10.peg.3321"/>
<organism evidence="2 3">
    <name type="scientific">Pseudoalteromonas phenolica</name>
    <dbReference type="NCBI Taxonomy" id="161398"/>
    <lineage>
        <taxon>Bacteria</taxon>
        <taxon>Pseudomonadati</taxon>
        <taxon>Pseudomonadota</taxon>
        <taxon>Gammaproteobacteria</taxon>
        <taxon>Alteromonadales</taxon>
        <taxon>Pseudoalteromonadaceae</taxon>
        <taxon>Pseudoalteromonas</taxon>
    </lineage>
</organism>
<accession>A0A0S2K5G1</accession>
<feature type="signal peptide" evidence="1">
    <location>
        <begin position="1"/>
        <end position="19"/>
    </location>
</feature>
<dbReference type="EMBL" id="CP013187">
    <property type="protein sequence ID" value="ALO43735.1"/>
    <property type="molecule type" value="Genomic_DNA"/>
</dbReference>
<gene>
    <name evidence="2" type="ORF">PP2015_3258</name>
</gene>
<sequence>MLRSISAALVCAASISVQAFEVQLPQYISPGEQVVLSASPIAQYDEFAWQSSSFHAQLQSYGEKQQFAVLKLPKYASDTQINIYTYALQGWSYETKQNLIEVRANKPKLPSSIAISGPNTLLLDQPNVLSLQGVEPNTSISWQAVDDDGTNQGIALQNIADNQVELSLDSAVFQSESINVLATLNVSGWQYQVTKSFNFDGQVTQPNLVINTQNTYQEHKSGSLSALVEHTSPDDEVTYQWRVINKGLAEAVTLSASNQAQTDVLVEGIEKISKVTLAVTAEINSLDKTASLTKEFDITVTANKSPSLNLTASKPQLWDGESMTVVVEASDPEQDTTTVTVENLTPDFISISKKNTNYLVKANAVTADAMGRIKLTVEDLWGNRSSQILDVKVRRLPNIHFSHKHRLYANSPGLLKAEIDIPVNQVQAVEWQQVLGEPVQLNKTAEFEANYVANEGGADLSFTLNLTLSPDVVVSAQTEINVLSSLRLNDTGDVSYIDKNARWTQDSLQSLAGLDALKGRDASEVLLKQGAGPQGFDFDFLSDSGAVLPAFSSQAACLRDNHTGSVWLLKNQQNGDLQTKKTLVEIAADITALNQKQRCGKQTWLLPSAPQLLSVLSTNQSEHTFYWLTGSEPALGRVFSRLQLLSSTEDAGQNYIVNWHPSTLTSSWASNQNAYQFLLMAGE</sequence>
<feature type="chain" id="PRO_5006601123" description="Ig-like domain-containing protein" evidence="1">
    <location>
        <begin position="20"/>
        <end position="683"/>
    </location>
</feature>
<dbReference type="KEGG" id="pphe:PP2015_3258"/>
<evidence type="ECO:0008006" key="4">
    <source>
        <dbReference type="Google" id="ProtNLM"/>
    </source>
</evidence>
<evidence type="ECO:0000256" key="1">
    <source>
        <dbReference type="SAM" id="SignalP"/>
    </source>
</evidence>